<accession>A0A9D4DAR3</accession>
<gene>
    <name evidence="3" type="ORF">DPMN_049092</name>
</gene>
<keyword evidence="1" id="KW-0812">Transmembrane</keyword>
<evidence type="ECO:0008006" key="5">
    <source>
        <dbReference type="Google" id="ProtNLM"/>
    </source>
</evidence>
<reference evidence="3" key="2">
    <citation type="submission" date="2020-11" db="EMBL/GenBank/DDBJ databases">
        <authorList>
            <person name="McCartney M.A."/>
            <person name="Auch B."/>
            <person name="Kono T."/>
            <person name="Mallez S."/>
            <person name="Becker A."/>
            <person name="Gohl D.M."/>
            <person name="Silverstein K.A.T."/>
            <person name="Koren S."/>
            <person name="Bechman K.B."/>
            <person name="Herman A."/>
            <person name="Abrahante J.E."/>
            <person name="Garbe J."/>
        </authorList>
    </citation>
    <scope>NUCLEOTIDE SEQUENCE</scope>
    <source>
        <strain evidence="3">Duluth1</strain>
        <tissue evidence="3">Whole animal</tissue>
    </source>
</reference>
<feature type="transmembrane region" description="Helical" evidence="1">
    <location>
        <begin position="155"/>
        <end position="176"/>
    </location>
</feature>
<name>A0A9D4DAR3_DREPO</name>
<dbReference type="Proteomes" id="UP000828390">
    <property type="component" value="Unassembled WGS sequence"/>
</dbReference>
<organism evidence="3 4">
    <name type="scientific">Dreissena polymorpha</name>
    <name type="common">Zebra mussel</name>
    <name type="synonym">Mytilus polymorpha</name>
    <dbReference type="NCBI Taxonomy" id="45954"/>
    <lineage>
        <taxon>Eukaryota</taxon>
        <taxon>Metazoa</taxon>
        <taxon>Spiralia</taxon>
        <taxon>Lophotrochozoa</taxon>
        <taxon>Mollusca</taxon>
        <taxon>Bivalvia</taxon>
        <taxon>Autobranchia</taxon>
        <taxon>Heteroconchia</taxon>
        <taxon>Euheterodonta</taxon>
        <taxon>Imparidentia</taxon>
        <taxon>Neoheterodontei</taxon>
        <taxon>Myida</taxon>
        <taxon>Dreissenoidea</taxon>
        <taxon>Dreissenidae</taxon>
        <taxon>Dreissena</taxon>
    </lineage>
</organism>
<comment type="caution">
    <text evidence="3">The sequence shown here is derived from an EMBL/GenBank/DDBJ whole genome shotgun (WGS) entry which is preliminary data.</text>
</comment>
<keyword evidence="4" id="KW-1185">Reference proteome</keyword>
<evidence type="ECO:0000256" key="2">
    <source>
        <dbReference type="SAM" id="SignalP"/>
    </source>
</evidence>
<sequence length="189" mass="21063">MQLLGGILTGLLIVQIVTGTNRTLTVVEMKETAIESSTKNKYNVSYTGHGGILRILNIDEETTGTYRCYETFDPRNFVTTIIKPSPIAIEADNPIKTPAPSDIINPIVMFTLNDKSFECASHADITFKIINNTSNTINTTANELDERRVNNSKNVLTKVLPTIIGLLFVVILVICIRRQSRDERNSKSY</sequence>
<keyword evidence="1" id="KW-0472">Membrane</keyword>
<feature type="chain" id="PRO_5039313757" description="Allorecognition 2" evidence="2">
    <location>
        <begin position="20"/>
        <end position="189"/>
    </location>
</feature>
<reference evidence="3" key="1">
    <citation type="journal article" date="2019" name="bioRxiv">
        <title>The Genome of the Zebra Mussel, Dreissena polymorpha: A Resource for Invasive Species Research.</title>
        <authorList>
            <person name="McCartney M.A."/>
            <person name="Auch B."/>
            <person name="Kono T."/>
            <person name="Mallez S."/>
            <person name="Zhang Y."/>
            <person name="Obille A."/>
            <person name="Becker A."/>
            <person name="Abrahante J.E."/>
            <person name="Garbe J."/>
            <person name="Badalamenti J.P."/>
            <person name="Herman A."/>
            <person name="Mangelson H."/>
            <person name="Liachko I."/>
            <person name="Sullivan S."/>
            <person name="Sone E.D."/>
            <person name="Koren S."/>
            <person name="Silverstein K.A.T."/>
            <person name="Beckman K.B."/>
            <person name="Gohl D.M."/>
        </authorList>
    </citation>
    <scope>NUCLEOTIDE SEQUENCE</scope>
    <source>
        <strain evidence="3">Duluth1</strain>
        <tissue evidence="3">Whole animal</tissue>
    </source>
</reference>
<evidence type="ECO:0000313" key="4">
    <source>
        <dbReference type="Proteomes" id="UP000828390"/>
    </source>
</evidence>
<keyword evidence="2" id="KW-0732">Signal</keyword>
<dbReference type="EMBL" id="JAIWYP010000011">
    <property type="protein sequence ID" value="KAH3742351.1"/>
    <property type="molecule type" value="Genomic_DNA"/>
</dbReference>
<evidence type="ECO:0000313" key="3">
    <source>
        <dbReference type="EMBL" id="KAH3742351.1"/>
    </source>
</evidence>
<evidence type="ECO:0000256" key="1">
    <source>
        <dbReference type="SAM" id="Phobius"/>
    </source>
</evidence>
<protein>
    <recommendedName>
        <fullName evidence="5">Allorecognition 2</fullName>
    </recommendedName>
</protein>
<dbReference type="AlphaFoldDB" id="A0A9D4DAR3"/>
<keyword evidence="1" id="KW-1133">Transmembrane helix</keyword>
<feature type="signal peptide" evidence="2">
    <location>
        <begin position="1"/>
        <end position="19"/>
    </location>
</feature>
<proteinExistence type="predicted"/>